<feature type="region of interest" description="Disordered" evidence="1">
    <location>
        <begin position="1"/>
        <end position="21"/>
    </location>
</feature>
<keyword evidence="3" id="KW-1185">Reference proteome</keyword>
<gene>
    <name evidence="2" type="ORF">CDAR_526271</name>
</gene>
<name>A0AAV4QYB7_9ARAC</name>
<dbReference type="AlphaFoldDB" id="A0AAV4QYB7"/>
<comment type="caution">
    <text evidence="2">The sequence shown here is derived from an EMBL/GenBank/DDBJ whole genome shotgun (WGS) entry which is preliminary data.</text>
</comment>
<sequence length="209" mass="24342">MKVYGKRNDVARNTDPESNIEITPNHTTASLSLVKTVHCSLPSLKMYLKYLRLSLRDDSKLRRSRELKHYLGIDVDFIAESAPILLSFPCYLLIHSFDSPDMWRCTRSYLSTTVEIFWAPRQVFERLHITSAVAFYIPHDAGLRRNAISDGTTTATHEKKKEKPNLRCRMEMVPRIMHARRQEQSHFRVSWKKKVMLGKKEHSSRVVNA</sequence>
<evidence type="ECO:0000256" key="1">
    <source>
        <dbReference type="SAM" id="MobiDB-lite"/>
    </source>
</evidence>
<evidence type="ECO:0000313" key="3">
    <source>
        <dbReference type="Proteomes" id="UP001054837"/>
    </source>
</evidence>
<feature type="compositionally biased region" description="Basic and acidic residues" evidence="1">
    <location>
        <begin position="1"/>
        <end position="15"/>
    </location>
</feature>
<proteinExistence type="predicted"/>
<dbReference type="EMBL" id="BPLQ01005454">
    <property type="protein sequence ID" value="GIY15008.1"/>
    <property type="molecule type" value="Genomic_DNA"/>
</dbReference>
<protein>
    <submittedName>
        <fullName evidence="2">Uncharacterized protein</fullName>
    </submittedName>
</protein>
<reference evidence="2 3" key="1">
    <citation type="submission" date="2021-06" db="EMBL/GenBank/DDBJ databases">
        <title>Caerostris darwini draft genome.</title>
        <authorList>
            <person name="Kono N."/>
            <person name="Arakawa K."/>
        </authorList>
    </citation>
    <scope>NUCLEOTIDE SEQUENCE [LARGE SCALE GENOMIC DNA]</scope>
</reference>
<organism evidence="2 3">
    <name type="scientific">Caerostris darwini</name>
    <dbReference type="NCBI Taxonomy" id="1538125"/>
    <lineage>
        <taxon>Eukaryota</taxon>
        <taxon>Metazoa</taxon>
        <taxon>Ecdysozoa</taxon>
        <taxon>Arthropoda</taxon>
        <taxon>Chelicerata</taxon>
        <taxon>Arachnida</taxon>
        <taxon>Araneae</taxon>
        <taxon>Araneomorphae</taxon>
        <taxon>Entelegynae</taxon>
        <taxon>Araneoidea</taxon>
        <taxon>Araneidae</taxon>
        <taxon>Caerostris</taxon>
    </lineage>
</organism>
<evidence type="ECO:0000313" key="2">
    <source>
        <dbReference type="EMBL" id="GIY15008.1"/>
    </source>
</evidence>
<dbReference type="Proteomes" id="UP001054837">
    <property type="component" value="Unassembled WGS sequence"/>
</dbReference>
<accession>A0AAV4QYB7</accession>